<accession>A0AA35ZYJ7</accession>
<evidence type="ECO:0000256" key="2">
    <source>
        <dbReference type="SAM" id="Phobius"/>
    </source>
</evidence>
<dbReference type="AlphaFoldDB" id="A0AA35ZYJ7"/>
<dbReference type="Proteomes" id="UP001177003">
    <property type="component" value="Chromosome 9"/>
</dbReference>
<gene>
    <name evidence="3" type="ORF">LSALG_LOCUS39835</name>
</gene>
<feature type="transmembrane region" description="Helical" evidence="2">
    <location>
        <begin position="23"/>
        <end position="40"/>
    </location>
</feature>
<organism evidence="3 4">
    <name type="scientific">Lactuca saligna</name>
    <name type="common">Willowleaf lettuce</name>
    <dbReference type="NCBI Taxonomy" id="75948"/>
    <lineage>
        <taxon>Eukaryota</taxon>
        <taxon>Viridiplantae</taxon>
        <taxon>Streptophyta</taxon>
        <taxon>Embryophyta</taxon>
        <taxon>Tracheophyta</taxon>
        <taxon>Spermatophyta</taxon>
        <taxon>Magnoliopsida</taxon>
        <taxon>eudicotyledons</taxon>
        <taxon>Gunneridae</taxon>
        <taxon>Pentapetalae</taxon>
        <taxon>asterids</taxon>
        <taxon>campanulids</taxon>
        <taxon>Asterales</taxon>
        <taxon>Asteraceae</taxon>
        <taxon>Cichorioideae</taxon>
        <taxon>Cichorieae</taxon>
        <taxon>Lactucinae</taxon>
        <taxon>Lactuca</taxon>
    </lineage>
</organism>
<dbReference type="PANTHER" id="PTHR33870">
    <property type="entry name" value="CARDIOMYOPATHY-ASSOCIATED PROTEIN"/>
    <property type="match status" value="1"/>
</dbReference>
<keyword evidence="4" id="KW-1185">Reference proteome</keyword>
<keyword evidence="2" id="KW-0472">Membrane</keyword>
<dbReference type="PANTHER" id="PTHR33870:SF4">
    <property type="entry name" value="CARDIOMYOPATHY-ASSOCIATED PROTEIN"/>
    <property type="match status" value="1"/>
</dbReference>
<feature type="compositionally biased region" description="Low complexity" evidence="1">
    <location>
        <begin position="275"/>
        <end position="286"/>
    </location>
</feature>
<name>A0AA35ZYJ7_LACSI</name>
<dbReference type="EMBL" id="OX465085">
    <property type="protein sequence ID" value="CAI9301274.1"/>
    <property type="molecule type" value="Genomic_DNA"/>
</dbReference>
<evidence type="ECO:0000313" key="4">
    <source>
        <dbReference type="Proteomes" id="UP001177003"/>
    </source>
</evidence>
<proteinExistence type="predicted"/>
<feature type="region of interest" description="Disordered" evidence="1">
    <location>
        <begin position="482"/>
        <end position="505"/>
    </location>
</feature>
<feature type="region of interest" description="Disordered" evidence="1">
    <location>
        <begin position="275"/>
        <end position="296"/>
    </location>
</feature>
<feature type="compositionally biased region" description="Polar residues" evidence="1">
    <location>
        <begin position="589"/>
        <end position="598"/>
    </location>
</feature>
<sequence length="598" mass="67577">MDASHTKIVKIWCKNCFFCIKKYPIPICILLLFFLSYMFMPLVYTFLIYSSPLVGISFIVHRVLLGIDRQKIKKAEQDDKRKKFAKSRRSFKSKYGDRTHLSRRNTNTKTDNFCYSDTDFEDNDDIFSKSLSELLAEKSSLFEKKPTNIGEVNVESIVGRHECSSSYDYRKYGNHVNDDDHKNEVKGGCWDFSADEGDDPQDKTVRWAEDDQKNVMDLGLLETERNKRLEGLMQRRRSKKNLGFQDKDATTENNNNGQISAIKVVKINPFLEVNSGGKKSPGSAPSLLATRNPFDLPYDPHEEKPDLSGDNFHEELTANQHKEPMFCRHQSFSLGAFSHPDATHDNRKMSFYKDLATKRFTLAALAATTIDDNPKEEGEEDGTEKRTKEIDAYLKASISEGNRLQRNANSFDCSPSTMLDERKADIVFFYGGKKRIGHAPSNSIVSDLQVELSDEENSLKDLDLDKEKGSWLNLSNLSKSDSEVALKPDGEEDDTNPLSDEHYVAPEDNHGIISSSVVSTDLPSSTIQEMGNRPQSLNSDIVQSNQLQESPDGLTEVAIRQAHVTSSSPKSVLERGFSTDQASPYHFSNEVQQPDNHT</sequence>
<feature type="region of interest" description="Disordered" evidence="1">
    <location>
        <begin position="563"/>
        <end position="598"/>
    </location>
</feature>
<reference evidence="3" key="1">
    <citation type="submission" date="2023-04" db="EMBL/GenBank/DDBJ databases">
        <authorList>
            <person name="Vijverberg K."/>
            <person name="Xiong W."/>
            <person name="Schranz E."/>
        </authorList>
    </citation>
    <scope>NUCLEOTIDE SEQUENCE</scope>
</reference>
<evidence type="ECO:0000313" key="3">
    <source>
        <dbReference type="EMBL" id="CAI9301274.1"/>
    </source>
</evidence>
<evidence type="ECO:0000256" key="1">
    <source>
        <dbReference type="SAM" id="MobiDB-lite"/>
    </source>
</evidence>
<keyword evidence="2" id="KW-1133">Transmembrane helix</keyword>
<protein>
    <submittedName>
        <fullName evidence="3">Uncharacterized protein</fullName>
    </submittedName>
</protein>
<keyword evidence="2" id="KW-0812">Transmembrane</keyword>
<feature type="region of interest" description="Disordered" evidence="1">
    <location>
        <begin position="234"/>
        <end position="254"/>
    </location>
</feature>